<keyword evidence="2" id="KW-0472">Membrane</keyword>
<accession>A0A8S9ZD69</accession>
<dbReference type="OrthoDB" id="6496945at2759"/>
<evidence type="ECO:0000256" key="2">
    <source>
        <dbReference type="SAM" id="Phobius"/>
    </source>
</evidence>
<gene>
    <name evidence="3" type="ORF">Mgra_00009364</name>
</gene>
<keyword evidence="2" id="KW-1133">Transmembrane helix</keyword>
<reference evidence="3" key="1">
    <citation type="journal article" date="2020" name="Ecol. Evol.">
        <title>Genome structure and content of the rice root-knot nematode (Meloidogyne graminicola).</title>
        <authorList>
            <person name="Phan N.T."/>
            <person name="Danchin E.G.J."/>
            <person name="Klopp C."/>
            <person name="Perfus-Barbeoch L."/>
            <person name="Kozlowski D.K."/>
            <person name="Koutsovoulos G.D."/>
            <person name="Lopez-Roques C."/>
            <person name="Bouchez O."/>
            <person name="Zahm M."/>
            <person name="Besnard G."/>
            <person name="Bellafiore S."/>
        </authorList>
    </citation>
    <scope>NUCLEOTIDE SEQUENCE</scope>
    <source>
        <strain evidence="3">VN-18</strain>
    </source>
</reference>
<name>A0A8S9ZD69_9BILA</name>
<evidence type="ECO:0000313" key="4">
    <source>
        <dbReference type="Proteomes" id="UP000605970"/>
    </source>
</evidence>
<keyword evidence="4" id="KW-1185">Reference proteome</keyword>
<evidence type="ECO:0000256" key="1">
    <source>
        <dbReference type="SAM" id="MobiDB-lite"/>
    </source>
</evidence>
<dbReference type="AlphaFoldDB" id="A0A8S9ZD69"/>
<proteinExistence type="predicted"/>
<protein>
    <submittedName>
        <fullName evidence="3">Uncharacterized protein</fullName>
    </submittedName>
</protein>
<sequence>MAFSCKSSLYYYSTFDLTKIFGLSINYLCLLAIVFILPFLLTPELVNASEQISPITRGEETEINRQQQQKPNNNDDDEDEGEKAIGTGKKCEIKVHIVKHVRGECVRLFGGKPACQSEEYVDPESEQCRNDEQTIFV</sequence>
<dbReference type="Proteomes" id="UP000605970">
    <property type="component" value="Unassembled WGS sequence"/>
</dbReference>
<feature type="transmembrane region" description="Helical" evidence="2">
    <location>
        <begin position="20"/>
        <end position="41"/>
    </location>
</feature>
<organism evidence="3 4">
    <name type="scientific">Meloidogyne graminicola</name>
    <dbReference type="NCBI Taxonomy" id="189291"/>
    <lineage>
        <taxon>Eukaryota</taxon>
        <taxon>Metazoa</taxon>
        <taxon>Ecdysozoa</taxon>
        <taxon>Nematoda</taxon>
        <taxon>Chromadorea</taxon>
        <taxon>Rhabditida</taxon>
        <taxon>Tylenchina</taxon>
        <taxon>Tylenchomorpha</taxon>
        <taxon>Tylenchoidea</taxon>
        <taxon>Meloidogynidae</taxon>
        <taxon>Meloidogyninae</taxon>
        <taxon>Meloidogyne</taxon>
    </lineage>
</organism>
<feature type="region of interest" description="Disordered" evidence="1">
    <location>
        <begin position="56"/>
        <end position="83"/>
    </location>
</feature>
<evidence type="ECO:0000313" key="3">
    <source>
        <dbReference type="EMBL" id="KAF7627354.1"/>
    </source>
</evidence>
<comment type="caution">
    <text evidence="3">The sequence shown here is derived from an EMBL/GenBank/DDBJ whole genome shotgun (WGS) entry which is preliminary data.</text>
</comment>
<keyword evidence="2" id="KW-0812">Transmembrane</keyword>
<dbReference type="EMBL" id="JABEBT010000151">
    <property type="protein sequence ID" value="KAF7627354.1"/>
    <property type="molecule type" value="Genomic_DNA"/>
</dbReference>